<organism evidence="8 9">
    <name type="scientific">Metarhizium album (strain ARSEF 1941)</name>
    <dbReference type="NCBI Taxonomy" id="1081103"/>
    <lineage>
        <taxon>Eukaryota</taxon>
        <taxon>Fungi</taxon>
        <taxon>Dikarya</taxon>
        <taxon>Ascomycota</taxon>
        <taxon>Pezizomycotina</taxon>
        <taxon>Sordariomycetes</taxon>
        <taxon>Hypocreomycetidae</taxon>
        <taxon>Hypocreales</taxon>
        <taxon>Clavicipitaceae</taxon>
        <taxon>Metarhizium</taxon>
    </lineage>
</organism>
<dbReference type="GO" id="GO:0070072">
    <property type="term" value="P:vacuolar proton-transporting V-type ATPase complex assembly"/>
    <property type="evidence" value="ECO:0007669"/>
    <property type="project" value="InterPro"/>
</dbReference>
<feature type="region of interest" description="Disordered" evidence="6">
    <location>
        <begin position="22"/>
        <end position="51"/>
    </location>
</feature>
<gene>
    <name evidence="8" type="ORF">MAM_01366</name>
</gene>
<keyword evidence="3" id="KW-0256">Endoplasmic reticulum</keyword>
<dbReference type="GO" id="GO:0005789">
    <property type="term" value="C:endoplasmic reticulum membrane"/>
    <property type="evidence" value="ECO:0007669"/>
    <property type="project" value="UniProtKB-SubCell"/>
</dbReference>
<dbReference type="HOGENOM" id="CLU_048316_0_0_1"/>
<evidence type="ECO:0000256" key="5">
    <source>
        <dbReference type="ARBA" id="ARBA00023136"/>
    </source>
</evidence>
<evidence type="ECO:0000313" key="8">
    <source>
        <dbReference type="EMBL" id="KHO00588.1"/>
    </source>
</evidence>
<comment type="caution">
    <text evidence="8">The sequence shown here is derived from an EMBL/GenBank/DDBJ whole genome shotgun (WGS) entry which is preliminary data.</text>
</comment>
<dbReference type="PANTHER" id="PTHR31394">
    <property type="entry name" value="TRANSMEMBRANE PROTEIN 199"/>
    <property type="match status" value="1"/>
</dbReference>
<name>A0A0B2X4A1_METAS</name>
<dbReference type="PANTHER" id="PTHR31394:SF1">
    <property type="entry name" value="TRANSMEMBRANE PROTEIN 199"/>
    <property type="match status" value="1"/>
</dbReference>
<evidence type="ECO:0000256" key="4">
    <source>
        <dbReference type="ARBA" id="ARBA00022989"/>
    </source>
</evidence>
<evidence type="ECO:0000256" key="2">
    <source>
        <dbReference type="ARBA" id="ARBA00022692"/>
    </source>
</evidence>
<keyword evidence="9" id="KW-1185">Reference proteome</keyword>
<sequence>MTASIVDGLTRLDGLWYVEHGQRRSTDDDSPDPHQADSEPSLSHPSVGRPISSGQVVDLWRKLRVVRSTNHSLEELLRGSQVYIPPPPPKPQPTEEYKALMARLRHQEAQRAYERMTNPPPKIETFNDRFPTSAQAFSQVNRPIDASDLGDDDVTLKDVHRQVMLIINFLVSILGVAGTLWVISRWWSLPARIFLTMGGSMVVAVAEVAVYSSYMWRMDQAKHKQKAVKEVKQIVNTWVVGEDDKDNGDTVLLRRKEDETGGTARRRITTLSS</sequence>
<keyword evidence="4 7" id="KW-1133">Transmembrane helix</keyword>
<feature type="transmembrane region" description="Helical" evidence="7">
    <location>
        <begin position="193"/>
        <end position="216"/>
    </location>
</feature>
<evidence type="ECO:0000256" key="7">
    <source>
        <dbReference type="SAM" id="Phobius"/>
    </source>
</evidence>
<dbReference type="Proteomes" id="UP000030816">
    <property type="component" value="Unassembled WGS sequence"/>
</dbReference>
<dbReference type="InterPro" id="IPR021013">
    <property type="entry name" value="ATPase_Vma12"/>
</dbReference>
<feature type="compositionally biased region" description="Basic and acidic residues" evidence="6">
    <location>
        <begin position="22"/>
        <end position="37"/>
    </location>
</feature>
<keyword evidence="5 7" id="KW-0472">Membrane</keyword>
<accession>A0A0B2X4A1</accession>
<dbReference type="EMBL" id="AZHE01000002">
    <property type="protein sequence ID" value="KHO00588.1"/>
    <property type="molecule type" value="Genomic_DNA"/>
</dbReference>
<dbReference type="GeneID" id="63735821"/>
<dbReference type="Pfam" id="PF11712">
    <property type="entry name" value="Vma12"/>
    <property type="match status" value="1"/>
</dbReference>
<evidence type="ECO:0000256" key="1">
    <source>
        <dbReference type="ARBA" id="ARBA00004477"/>
    </source>
</evidence>
<proteinExistence type="predicted"/>
<reference evidence="8 9" key="1">
    <citation type="journal article" date="2014" name="Proc. Natl. Acad. Sci. U.S.A.">
        <title>Trajectory and genomic determinants of fungal-pathogen speciation and host adaptation.</title>
        <authorList>
            <person name="Hu X."/>
            <person name="Xiao G."/>
            <person name="Zheng P."/>
            <person name="Shang Y."/>
            <person name="Su Y."/>
            <person name="Zhang X."/>
            <person name="Liu X."/>
            <person name="Zhan S."/>
            <person name="St Leger R.J."/>
            <person name="Wang C."/>
        </authorList>
    </citation>
    <scope>NUCLEOTIDE SEQUENCE [LARGE SCALE GENOMIC DNA]</scope>
    <source>
        <strain evidence="8 9">ARSEF 1941</strain>
    </source>
</reference>
<dbReference type="AlphaFoldDB" id="A0A0B2X4A1"/>
<feature type="transmembrane region" description="Helical" evidence="7">
    <location>
        <begin position="165"/>
        <end position="187"/>
    </location>
</feature>
<dbReference type="RefSeq" id="XP_040681653.1">
    <property type="nucleotide sequence ID" value="XM_040820165.1"/>
</dbReference>
<dbReference type="OrthoDB" id="19981at2759"/>
<evidence type="ECO:0000256" key="3">
    <source>
        <dbReference type="ARBA" id="ARBA00022824"/>
    </source>
</evidence>
<evidence type="ECO:0000313" key="9">
    <source>
        <dbReference type="Proteomes" id="UP000030816"/>
    </source>
</evidence>
<keyword evidence="2 7" id="KW-0812">Transmembrane</keyword>
<protein>
    <submittedName>
        <fullName evidence="8">ATPase, vacuolar ER assembly factor, Vma12</fullName>
    </submittedName>
</protein>
<evidence type="ECO:0000256" key="6">
    <source>
        <dbReference type="SAM" id="MobiDB-lite"/>
    </source>
</evidence>
<comment type="subcellular location">
    <subcellularLocation>
        <location evidence="1">Endoplasmic reticulum membrane</location>
        <topology evidence="1">Multi-pass membrane protein</topology>
    </subcellularLocation>
</comment>